<organism evidence="7 8">
    <name type="scientific">Geosporobacter ferrireducens</name>
    <dbReference type="NCBI Taxonomy" id="1424294"/>
    <lineage>
        <taxon>Bacteria</taxon>
        <taxon>Bacillati</taxon>
        <taxon>Bacillota</taxon>
        <taxon>Clostridia</taxon>
        <taxon>Peptostreptococcales</taxon>
        <taxon>Thermotaleaceae</taxon>
        <taxon>Geosporobacter</taxon>
    </lineage>
</organism>
<dbReference type="Pfam" id="PF04542">
    <property type="entry name" value="Sigma70_r2"/>
    <property type="match status" value="1"/>
</dbReference>
<keyword evidence="2" id="KW-0805">Transcription regulation</keyword>
<proteinExistence type="inferred from homology"/>
<evidence type="ECO:0000256" key="2">
    <source>
        <dbReference type="ARBA" id="ARBA00023015"/>
    </source>
</evidence>
<comment type="similarity">
    <text evidence="1">Belongs to the sigma-70 factor family. ECF subfamily.</text>
</comment>
<evidence type="ECO:0000256" key="4">
    <source>
        <dbReference type="ARBA" id="ARBA00023163"/>
    </source>
</evidence>
<dbReference type="InterPro" id="IPR013324">
    <property type="entry name" value="RNA_pol_sigma_r3/r4-like"/>
</dbReference>
<dbReference type="PANTHER" id="PTHR43133">
    <property type="entry name" value="RNA POLYMERASE ECF-TYPE SIGMA FACTO"/>
    <property type="match status" value="1"/>
</dbReference>
<dbReference type="InterPro" id="IPR007627">
    <property type="entry name" value="RNA_pol_sigma70_r2"/>
</dbReference>
<dbReference type="InterPro" id="IPR013325">
    <property type="entry name" value="RNA_pol_sigma_r2"/>
</dbReference>
<name>A0A1D8GDD0_9FIRM</name>
<sequence>MDKGVIQNIINGDKEAFKQLYDEHFDRALRSAAAITRNKETAKDAVQEAFIRVYLNLSSYDINKPFEPWFYRILINECNRILKKGSALLLVDPPLLEDVMIDPVAKETFSDLHEMILSLEDLYRIPVVLKYLQGFAEKEIAHILDLNLNTVKSRLYKGREKLKAALETIENGREKYE</sequence>
<dbReference type="EMBL" id="CP017269">
    <property type="protein sequence ID" value="AOT68920.1"/>
    <property type="molecule type" value="Genomic_DNA"/>
</dbReference>
<keyword evidence="8" id="KW-1185">Reference proteome</keyword>
<dbReference type="Pfam" id="PF08281">
    <property type="entry name" value="Sigma70_r4_2"/>
    <property type="match status" value="1"/>
</dbReference>
<keyword evidence="4" id="KW-0804">Transcription</keyword>
<dbReference type="Gene3D" id="1.10.10.10">
    <property type="entry name" value="Winged helix-like DNA-binding domain superfamily/Winged helix DNA-binding domain"/>
    <property type="match status" value="1"/>
</dbReference>
<dbReference type="OrthoDB" id="9782703at2"/>
<keyword evidence="3" id="KW-0731">Sigma factor</keyword>
<gene>
    <name evidence="7" type="ORF">Gferi_04735</name>
</gene>
<protein>
    <submittedName>
        <fullName evidence="7">RNA polymerase subunit sigma-24</fullName>
    </submittedName>
</protein>
<dbReference type="CDD" id="cd06171">
    <property type="entry name" value="Sigma70_r4"/>
    <property type="match status" value="1"/>
</dbReference>
<dbReference type="NCBIfam" id="TIGR02937">
    <property type="entry name" value="sigma70-ECF"/>
    <property type="match status" value="1"/>
</dbReference>
<dbReference type="KEGG" id="gfe:Gferi_04735"/>
<dbReference type="InterPro" id="IPR036388">
    <property type="entry name" value="WH-like_DNA-bd_sf"/>
</dbReference>
<evidence type="ECO:0000259" key="6">
    <source>
        <dbReference type="Pfam" id="PF08281"/>
    </source>
</evidence>
<evidence type="ECO:0000256" key="3">
    <source>
        <dbReference type="ARBA" id="ARBA00023082"/>
    </source>
</evidence>
<dbReference type="GO" id="GO:0006352">
    <property type="term" value="P:DNA-templated transcription initiation"/>
    <property type="evidence" value="ECO:0007669"/>
    <property type="project" value="InterPro"/>
</dbReference>
<dbReference type="GO" id="GO:0003677">
    <property type="term" value="F:DNA binding"/>
    <property type="evidence" value="ECO:0007669"/>
    <property type="project" value="InterPro"/>
</dbReference>
<dbReference type="InterPro" id="IPR013249">
    <property type="entry name" value="RNA_pol_sigma70_r4_t2"/>
</dbReference>
<dbReference type="SUPFAM" id="SSF88659">
    <property type="entry name" value="Sigma3 and sigma4 domains of RNA polymerase sigma factors"/>
    <property type="match status" value="1"/>
</dbReference>
<dbReference type="SUPFAM" id="SSF88946">
    <property type="entry name" value="Sigma2 domain of RNA polymerase sigma factors"/>
    <property type="match status" value="1"/>
</dbReference>
<feature type="domain" description="RNA polymerase sigma-70 region 2" evidence="5">
    <location>
        <begin position="20"/>
        <end position="84"/>
    </location>
</feature>
<accession>A0A1D8GDD0</accession>
<dbReference type="AlphaFoldDB" id="A0A1D8GDD0"/>
<dbReference type="InterPro" id="IPR014284">
    <property type="entry name" value="RNA_pol_sigma-70_dom"/>
</dbReference>
<dbReference type="Proteomes" id="UP000095743">
    <property type="component" value="Chromosome"/>
</dbReference>
<dbReference type="Gene3D" id="1.10.1740.10">
    <property type="match status" value="1"/>
</dbReference>
<evidence type="ECO:0000313" key="8">
    <source>
        <dbReference type="Proteomes" id="UP000095743"/>
    </source>
</evidence>
<dbReference type="GO" id="GO:0016987">
    <property type="term" value="F:sigma factor activity"/>
    <property type="evidence" value="ECO:0007669"/>
    <property type="project" value="UniProtKB-KW"/>
</dbReference>
<evidence type="ECO:0000259" key="5">
    <source>
        <dbReference type="Pfam" id="PF04542"/>
    </source>
</evidence>
<feature type="domain" description="RNA polymerase sigma factor 70 region 4 type 2" evidence="6">
    <location>
        <begin position="111"/>
        <end position="162"/>
    </location>
</feature>
<dbReference type="PANTHER" id="PTHR43133:SF60">
    <property type="entry name" value="RNA POLYMERASE SIGMA FACTOR SIGV"/>
    <property type="match status" value="1"/>
</dbReference>
<evidence type="ECO:0000256" key="1">
    <source>
        <dbReference type="ARBA" id="ARBA00010641"/>
    </source>
</evidence>
<dbReference type="InterPro" id="IPR039425">
    <property type="entry name" value="RNA_pol_sigma-70-like"/>
</dbReference>
<evidence type="ECO:0000313" key="7">
    <source>
        <dbReference type="EMBL" id="AOT68920.1"/>
    </source>
</evidence>
<dbReference type="STRING" id="1424294.Gferi_04735"/>
<reference evidence="7 8" key="1">
    <citation type="submission" date="2016-09" db="EMBL/GenBank/DDBJ databases">
        <title>Genomic analysis reveals versatility of anaerobic energy metabolism of Geosporobacter ferrireducens IRF9 of phylum Firmicutes.</title>
        <authorList>
            <person name="Kim S.-J."/>
        </authorList>
    </citation>
    <scope>NUCLEOTIDE SEQUENCE [LARGE SCALE GENOMIC DNA]</scope>
    <source>
        <strain evidence="7 8">IRF9</strain>
    </source>
</reference>